<dbReference type="SUPFAM" id="SSF53300">
    <property type="entry name" value="vWA-like"/>
    <property type="match status" value="1"/>
</dbReference>
<dbReference type="CDD" id="cd00060">
    <property type="entry name" value="FHA"/>
    <property type="match status" value="1"/>
</dbReference>
<dbReference type="Pfam" id="PF00498">
    <property type="entry name" value="FHA"/>
    <property type="match status" value="1"/>
</dbReference>
<dbReference type="PANTHER" id="PTHR23308">
    <property type="entry name" value="NUCLEAR INHIBITOR OF PROTEIN PHOSPHATASE-1"/>
    <property type="match status" value="1"/>
</dbReference>
<dbReference type="Pfam" id="PF00092">
    <property type="entry name" value="VWA"/>
    <property type="match status" value="1"/>
</dbReference>
<dbReference type="InterPro" id="IPR002035">
    <property type="entry name" value="VWF_A"/>
</dbReference>
<dbReference type="PROSITE" id="PS50234">
    <property type="entry name" value="VWFA"/>
    <property type="match status" value="1"/>
</dbReference>
<dbReference type="RefSeq" id="WP_236861640.1">
    <property type="nucleotide sequence ID" value="NZ_LNQR01000067.1"/>
</dbReference>
<evidence type="ECO:0000256" key="1">
    <source>
        <dbReference type="SAM" id="Phobius"/>
    </source>
</evidence>
<reference evidence="4 5" key="1">
    <citation type="submission" date="2015-11" db="EMBL/GenBank/DDBJ databases">
        <authorList>
            <person name="Lin W."/>
        </authorList>
    </citation>
    <scope>NUCLEOTIDE SEQUENCE [LARGE SCALE GENOMIC DNA]</scope>
    <source>
        <strain evidence="4 5">HCH-1</strain>
    </source>
</reference>
<organism evidence="4 5">
    <name type="scientific">Candidatus Magnetominusculus xianensis</name>
    <dbReference type="NCBI Taxonomy" id="1748249"/>
    <lineage>
        <taxon>Bacteria</taxon>
        <taxon>Pseudomonadati</taxon>
        <taxon>Nitrospirota</taxon>
        <taxon>Nitrospiria</taxon>
        <taxon>Nitrospirales</taxon>
        <taxon>Nitrospiraceae</taxon>
        <taxon>Candidatus Magnetominusculus</taxon>
    </lineage>
</organism>
<keyword evidence="1" id="KW-0812">Transmembrane</keyword>
<feature type="transmembrane region" description="Helical" evidence="1">
    <location>
        <begin position="357"/>
        <end position="376"/>
    </location>
</feature>
<keyword evidence="1" id="KW-1133">Transmembrane helix</keyword>
<dbReference type="CDD" id="cd00198">
    <property type="entry name" value="vWFA"/>
    <property type="match status" value="1"/>
</dbReference>
<dbReference type="EMBL" id="LNQR01000067">
    <property type="protein sequence ID" value="KWT84928.1"/>
    <property type="molecule type" value="Genomic_DNA"/>
</dbReference>
<evidence type="ECO:0000259" key="3">
    <source>
        <dbReference type="PROSITE" id="PS50234"/>
    </source>
</evidence>
<evidence type="ECO:0000313" key="5">
    <source>
        <dbReference type="Proteomes" id="UP000060487"/>
    </source>
</evidence>
<evidence type="ECO:0000313" key="4">
    <source>
        <dbReference type="EMBL" id="KWT84928.1"/>
    </source>
</evidence>
<proteinExistence type="predicted"/>
<dbReference type="SMART" id="SM00327">
    <property type="entry name" value="VWA"/>
    <property type="match status" value="1"/>
</dbReference>
<sequence>MGGIRPVGAVSCLIYLILFILLPSPLPSPVLSAETGGFRVEQAAVELPNIKVYAEMPGITADIAATDNKTTDNDTGQTVKYQITGSIGSAQTLTAEIRPFAQSGEGVGYVFLVDISKSLKPQQFDHMREAVSALIGNMAQKDMAALITFGKDVKVVCDYTADKNELKSKINALRPVDDMTQLHRGLTMAVEMGRRKDASLPARKVIITLSDGEDDFAGGMTKDEVIDLLKVDRIPIYAIGFFNPPPTPKKDEHLKMLGEFARRSGGELIMANTMPYNEIYTTLNSRIRNSFIINLTCDNCTGDGQVSRLQLTLTAGKKQITDGMDIRILPRVKAAPSAAPVPAPSAQSQTAQITATLLYLISGLTIAVVLIMIIAMRRKKRLRQQNNAVKAKYAGAQRFNGKQHEPPPVHQRGITIKFTDILNSRIYEAVLDKPIVMGRNKAYCAVTIADDIEVSGVHCEISRGGGRFYIKDLGSTNGTLVNGVSLTSVQKIDDGDTITLGQTELRVSLPPEK</sequence>
<dbReference type="InterPro" id="IPR000253">
    <property type="entry name" value="FHA_dom"/>
</dbReference>
<dbReference type="PROSITE" id="PS50006">
    <property type="entry name" value="FHA_DOMAIN"/>
    <property type="match status" value="1"/>
</dbReference>
<dbReference type="InterPro" id="IPR036465">
    <property type="entry name" value="vWFA_dom_sf"/>
</dbReference>
<dbReference type="Proteomes" id="UP000060487">
    <property type="component" value="Unassembled WGS sequence"/>
</dbReference>
<dbReference type="InterPro" id="IPR008984">
    <property type="entry name" value="SMAD_FHA_dom_sf"/>
</dbReference>
<dbReference type="SUPFAM" id="SSF49879">
    <property type="entry name" value="SMAD/FHA domain"/>
    <property type="match status" value="1"/>
</dbReference>
<protein>
    <submittedName>
        <fullName evidence="4">VWA domain-containing protein</fullName>
    </submittedName>
</protein>
<name>A0ABR5SGQ2_9BACT</name>
<dbReference type="Gene3D" id="2.60.200.20">
    <property type="match status" value="1"/>
</dbReference>
<keyword evidence="5" id="KW-1185">Reference proteome</keyword>
<keyword evidence="1" id="KW-0472">Membrane</keyword>
<dbReference type="SMART" id="SM00240">
    <property type="entry name" value="FHA"/>
    <property type="match status" value="1"/>
</dbReference>
<feature type="domain" description="FHA" evidence="2">
    <location>
        <begin position="435"/>
        <end position="486"/>
    </location>
</feature>
<dbReference type="Gene3D" id="3.40.50.410">
    <property type="entry name" value="von Willebrand factor, type A domain"/>
    <property type="match status" value="1"/>
</dbReference>
<evidence type="ECO:0000259" key="2">
    <source>
        <dbReference type="PROSITE" id="PS50006"/>
    </source>
</evidence>
<feature type="domain" description="VWFA" evidence="3">
    <location>
        <begin position="108"/>
        <end position="291"/>
    </location>
</feature>
<comment type="caution">
    <text evidence="4">The sequence shown here is derived from an EMBL/GenBank/DDBJ whole genome shotgun (WGS) entry which is preliminary data.</text>
</comment>
<gene>
    <name evidence="4" type="ORF">ASN18_1858</name>
</gene>
<accession>A0ABR5SGQ2</accession>
<dbReference type="InterPro" id="IPR050923">
    <property type="entry name" value="Cell_Proc_Reg/RNA_Proc"/>
</dbReference>